<evidence type="ECO:0000313" key="2">
    <source>
        <dbReference type="Proteomes" id="UP000179807"/>
    </source>
</evidence>
<proteinExistence type="predicted"/>
<name>A0A1J4JCV5_9EUKA</name>
<gene>
    <name evidence="1" type="ORF">TRFO_02071</name>
</gene>
<keyword evidence="2" id="KW-1185">Reference proteome</keyword>
<evidence type="ECO:0008006" key="3">
    <source>
        <dbReference type="Google" id="ProtNLM"/>
    </source>
</evidence>
<sequence length="347" mass="40448">MIRPDKSIKIMGQKQIQKSTYQKKMTLEQLLWKIPTDLTQKYDFPELVFLASFLRSEKDIITQADAAIHALEKGYKAHANYYSQSIVKKSNYAVDSTEDAIFRRFISTHNKMCQKFNDYALHFDMLHSTKAAPLVEAYNNSFKTMYNELMKLKNMIADPIDQLLAARKSYDNHLPKLLNLTTQIARNQITPAQINQQLPKALSAVDTKLQRVQTSYLAFRAKFLEYCQAREVVFMQADILLEKSGKELKKILAEAEKIDKDMFDSKEFEQQIKERNVEPSFWNKTEPRKKKEKFFVTVVRTIEVEGHHPITPNDKYELVDACGDDWQIKDKNGQPWHVPSEFLVPLQ</sequence>
<accession>A0A1J4JCV5</accession>
<dbReference type="AlphaFoldDB" id="A0A1J4JCV5"/>
<dbReference type="Proteomes" id="UP000179807">
    <property type="component" value="Unassembled WGS sequence"/>
</dbReference>
<reference evidence="1" key="1">
    <citation type="submission" date="2016-10" db="EMBL/GenBank/DDBJ databases">
        <authorList>
            <person name="Benchimol M."/>
            <person name="Almeida L.G."/>
            <person name="Vasconcelos A.T."/>
            <person name="Perreira-Neves A."/>
            <person name="Rosa I.A."/>
            <person name="Tasca T."/>
            <person name="Bogo M.R."/>
            <person name="de Souza W."/>
        </authorList>
    </citation>
    <scope>NUCLEOTIDE SEQUENCE [LARGE SCALE GENOMIC DNA]</scope>
    <source>
        <strain evidence="1">K</strain>
    </source>
</reference>
<dbReference type="EMBL" id="MLAK01001148">
    <property type="protein sequence ID" value="OHS96936.1"/>
    <property type="molecule type" value="Genomic_DNA"/>
</dbReference>
<protein>
    <recommendedName>
        <fullName evidence="3">SH3 domain-containing protein</fullName>
    </recommendedName>
</protein>
<organism evidence="1 2">
    <name type="scientific">Tritrichomonas foetus</name>
    <dbReference type="NCBI Taxonomy" id="1144522"/>
    <lineage>
        <taxon>Eukaryota</taxon>
        <taxon>Metamonada</taxon>
        <taxon>Parabasalia</taxon>
        <taxon>Tritrichomonadida</taxon>
        <taxon>Tritrichomonadidae</taxon>
        <taxon>Tritrichomonas</taxon>
    </lineage>
</organism>
<dbReference type="VEuPathDB" id="TrichDB:TRFO_02071"/>
<evidence type="ECO:0000313" key="1">
    <source>
        <dbReference type="EMBL" id="OHS96936.1"/>
    </source>
</evidence>
<comment type="caution">
    <text evidence="1">The sequence shown here is derived from an EMBL/GenBank/DDBJ whole genome shotgun (WGS) entry which is preliminary data.</text>
</comment>
<dbReference type="RefSeq" id="XP_068350073.1">
    <property type="nucleotide sequence ID" value="XM_068490472.1"/>
</dbReference>
<dbReference type="GeneID" id="94825176"/>